<dbReference type="KEGG" id="daur:Daura_30750"/>
<organism evidence="8 9">
    <name type="scientific">Dactylosporangium aurantiacum</name>
    <dbReference type="NCBI Taxonomy" id="35754"/>
    <lineage>
        <taxon>Bacteria</taxon>
        <taxon>Bacillati</taxon>
        <taxon>Actinomycetota</taxon>
        <taxon>Actinomycetes</taxon>
        <taxon>Micromonosporales</taxon>
        <taxon>Micromonosporaceae</taxon>
        <taxon>Dactylosporangium</taxon>
    </lineage>
</organism>
<dbReference type="PANTHER" id="PTHR43133:SF8">
    <property type="entry name" value="RNA POLYMERASE SIGMA FACTOR HI_1459-RELATED"/>
    <property type="match status" value="1"/>
</dbReference>
<dbReference type="SUPFAM" id="SSF88946">
    <property type="entry name" value="Sigma2 domain of RNA polymerase sigma factors"/>
    <property type="match status" value="1"/>
</dbReference>
<dbReference type="GO" id="GO:0046373">
    <property type="term" value="P:L-arabinose metabolic process"/>
    <property type="evidence" value="ECO:0007669"/>
    <property type="project" value="InterPro"/>
</dbReference>
<dbReference type="Gene3D" id="2.80.10.50">
    <property type="match status" value="1"/>
</dbReference>
<reference evidence="8" key="1">
    <citation type="submission" date="2021-04" db="EMBL/GenBank/DDBJ databases">
        <title>Dactylosporangium aurantiacum NRRL B-8018 full assembly.</title>
        <authorList>
            <person name="Hartkoorn R.C."/>
            <person name="Beaudoing E."/>
            <person name="Hot D."/>
        </authorList>
    </citation>
    <scope>NUCLEOTIDE SEQUENCE</scope>
    <source>
        <strain evidence="8">NRRL B-8018</strain>
    </source>
</reference>
<dbReference type="GO" id="GO:0016987">
    <property type="term" value="F:sigma factor activity"/>
    <property type="evidence" value="ECO:0007669"/>
    <property type="project" value="UniProtKB-KW"/>
</dbReference>
<dbReference type="AlphaFoldDB" id="A0A9Q9I7K7"/>
<accession>A0A9Q9I7K7</accession>
<gene>
    <name evidence="8" type="ORF">Daura_30750</name>
</gene>
<evidence type="ECO:0000259" key="6">
    <source>
        <dbReference type="Pfam" id="PF04542"/>
    </source>
</evidence>
<dbReference type="Proteomes" id="UP001058003">
    <property type="component" value="Chromosome"/>
</dbReference>
<dbReference type="EMBL" id="CP073767">
    <property type="protein sequence ID" value="UWZ51134.1"/>
    <property type="molecule type" value="Genomic_DNA"/>
</dbReference>
<dbReference type="SUPFAM" id="SSF110221">
    <property type="entry name" value="AbfB domain"/>
    <property type="match status" value="1"/>
</dbReference>
<keyword evidence="3" id="KW-0238">DNA-binding</keyword>
<proteinExistence type="predicted"/>
<feature type="domain" description="RNA polymerase sigma-70 region 2" evidence="6">
    <location>
        <begin position="29"/>
        <end position="93"/>
    </location>
</feature>
<keyword evidence="4" id="KW-0804">Transcription</keyword>
<dbReference type="PANTHER" id="PTHR43133">
    <property type="entry name" value="RNA POLYMERASE ECF-TYPE SIGMA FACTO"/>
    <property type="match status" value="1"/>
</dbReference>
<dbReference type="GO" id="GO:0046556">
    <property type="term" value="F:alpha-L-arabinofuranosidase activity"/>
    <property type="evidence" value="ECO:0007669"/>
    <property type="project" value="InterPro"/>
</dbReference>
<dbReference type="GO" id="GO:0006352">
    <property type="term" value="P:DNA-templated transcription initiation"/>
    <property type="evidence" value="ECO:0007669"/>
    <property type="project" value="InterPro"/>
</dbReference>
<evidence type="ECO:0000256" key="3">
    <source>
        <dbReference type="ARBA" id="ARBA00023125"/>
    </source>
</evidence>
<evidence type="ECO:0000259" key="7">
    <source>
        <dbReference type="Pfam" id="PF05270"/>
    </source>
</evidence>
<keyword evidence="9" id="KW-1185">Reference proteome</keyword>
<dbReference type="Pfam" id="PF05270">
    <property type="entry name" value="AbfB"/>
    <property type="match status" value="1"/>
</dbReference>
<evidence type="ECO:0000313" key="9">
    <source>
        <dbReference type="Proteomes" id="UP001058003"/>
    </source>
</evidence>
<evidence type="ECO:0000256" key="1">
    <source>
        <dbReference type="ARBA" id="ARBA00023015"/>
    </source>
</evidence>
<evidence type="ECO:0000256" key="5">
    <source>
        <dbReference type="SAM" id="MobiDB-lite"/>
    </source>
</evidence>
<dbReference type="InterPro" id="IPR036195">
    <property type="entry name" value="AbfB_ABD_sf"/>
</dbReference>
<dbReference type="NCBIfam" id="TIGR02937">
    <property type="entry name" value="sigma70-ECF"/>
    <property type="match status" value="1"/>
</dbReference>
<evidence type="ECO:0000256" key="2">
    <source>
        <dbReference type="ARBA" id="ARBA00023082"/>
    </source>
</evidence>
<keyword evidence="2" id="KW-0731">Sigma factor</keyword>
<evidence type="ECO:0000256" key="4">
    <source>
        <dbReference type="ARBA" id="ARBA00023163"/>
    </source>
</evidence>
<dbReference type="InterPro" id="IPR039425">
    <property type="entry name" value="RNA_pol_sigma-70-like"/>
</dbReference>
<dbReference type="RefSeq" id="WP_033363938.1">
    <property type="nucleotide sequence ID" value="NZ_CP073767.1"/>
</dbReference>
<feature type="region of interest" description="Disordered" evidence="5">
    <location>
        <begin position="324"/>
        <end position="376"/>
    </location>
</feature>
<dbReference type="Pfam" id="PF04542">
    <property type="entry name" value="Sigma70_r2"/>
    <property type="match status" value="1"/>
</dbReference>
<keyword evidence="1" id="KW-0805">Transcription regulation</keyword>
<dbReference type="CDD" id="cd23399">
    <property type="entry name" value="beta-trefoil_ABD_ABFB"/>
    <property type="match status" value="1"/>
</dbReference>
<dbReference type="Gene3D" id="1.10.1740.10">
    <property type="match status" value="1"/>
</dbReference>
<dbReference type="InterPro" id="IPR013325">
    <property type="entry name" value="RNA_pol_sigma_r2"/>
</dbReference>
<dbReference type="GO" id="GO:0003677">
    <property type="term" value="F:DNA binding"/>
    <property type="evidence" value="ECO:0007669"/>
    <property type="project" value="UniProtKB-KW"/>
</dbReference>
<feature type="compositionally biased region" description="Low complexity" evidence="5">
    <location>
        <begin position="354"/>
        <end position="376"/>
    </location>
</feature>
<dbReference type="InterPro" id="IPR007627">
    <property type="entry name" value="RNA_pol_sigma70_r2"/>
</dbReference>
<name>A0A9Q9I7K7_9ACTN</name>
<evidence type="ECO:0000313" key="8">
    <source>
        <dbReference type="EMBL" id="UWZ51134.1"/>
    </source>
</evidence>
<dbReference type="InterPro" id="IPR007934">
    <property type="entry name" value="AbfB_ABD"/>
</dbReference>
<feature type="compositionally biased region" description="Pro residues" evidence="5">
    <location>
        <begin position="328"/>
        <end position="353"/>
    </location>
</feature>
<protein>
    <submittedName>
        <fullName evidence="8">Sigma-70 family RNA polymerase sigma factor</fullName>
    </submittedName>
</protein>
<dbReference type="InterPro" id="IPR014284">
    <property type="entry name" value="RNA_pol_sigma-70_dom"/>
</dbReference>
<sequence length="521" mass="54522">MQATRPAETTLVIQAQTGDRRALDELLASSLPLVYSIIGRALGGHPDVDDAVQDTMLRAMRQLPALREPDSYRSWLTAIAVRQVGTYQRRGRRLATRTAELDAAAGLPDAAAEFERLTDLRVALSQQRRQVTRAGSWLDPDDQALLALWWLEVAGELTRAEVGAGTGTRGAHTRVRIQRMRTRLEAARSIVAALERPERCPALDRIVAAWDGRPSPLWRKRLGRHVRSCPACAAAGADFLPTERLLAGFALLAVPMSLTATILGKLASGTGITAAVGAATSGGVGAGVQAGLLGRLAGSVAAHPVAAALAAGALIAGGTVTVAARPQPRQPPPAAAAPAPPATPRTARPPAPTPASTAATRSGTAGTTPPASAAGALRPGRVSLEAANQAGQFVTFVDTVGMLAGSPATTDVAARQRATFQVVPGLADPACFSFRAGDGQYLRHSSWRLRLFADDGSALFRGDVTFCPRQGSTAASVSLESSNYPRHFIRHRGEELWVALSDDTAAFVADSSFVVRSPLAP</sequence>
<feature type="domain" description="Alpha-L-arabinofuranosidase B arabinose-binding" evidence="7">
    <location>
        <begin position="383"/>
        <end position="515"/>
    </location>
</feature>
<dbReference type="OrthoDB" id="8611574at2"/>